<comment type="caution">
    <text evidence="2">The sequence shown here is derived from an EMBL/GenBank/DDBJ whole genome shotgun (WGS) entry which is preliminary data.</text>
</comment>
<dbReference type="AlphaFoldDB" id="A0A8H4L5P7"/>
<proteinExistence type="predicted"/>
<accession>A0A8H4L5P7</accession>
<sequence length="427" mass="46962">MYILTEIWLDTSLTNTGDMIRWHVLRIKKIYVSSRIVIGSPLTIQYLMENAELDPEPKTDDLALSSTPPTLLAVVIARCPKRAAKIFVESRLKQKRLAEFNFPQKHGAMPFMQSISLRKGDIANIILDVHEKDGVDIGLDRDEAIKQAKRKGGMAGLIARLETKTGKSDPLSLEAAFQLLCDETSQQSQITECFRSLEQNLDSPVNRLADFSFKCDLQHKVGSDDFTGRDVYQWAFMASCKAVKGPLVETAMFLAEQPDIDLRYAMPCGCSAVKLALKRGNVGVLKVIFGRLRESNHDISSIETLAAATQEDLSNALTSALSSGDGKLSELLIDNGAKPSSRDGNESDPFNHDKPLKVAQKIRLKPTGLGTLTAQPFLLDGCPGYDQQALSWFLTGGGNLEDDGRSMLLQRAVTNRDDKTACSLISL</sequence>
<gene>
    <name evidence="2" type="ORF">FALBO_10610</name>
</gene>
<reference evidence="2 3" key="1">
    <citation type="submission" date="2020-01" db="EMBL/GenBank/DDBJ databases">
        <title>Identification and distribution of gene clusters putatively required for synthesis of sphingolipid metabolism inhibitors in phylogenetically diverse species of the filamentous fungus Fusarium.</title>
        <authorList>
            <person name="Kim H.-S."/>
            <person name="Busman M."/>
            <person name="Brown D.W."/>
            <person name="Divon H."/>
            <person name="Uhlig S."/>
            <person name="Proctor R.H."/>
        </authorList>
    </citation>
    <scope>NUCLEOTIDE SEQUENCE [LARGE SCALE GENOMIC DNA]</scope>
    <source>
        <strain evidence="2 3">NRRL 20459</strain>
    </source>
</reference>
<evidence type="ECO:0000256" key="1">
    <source>
        <dbReference type="SAM" id="MobiDB-lite"/>
    </source>
</evidence>
<protein>
    <recommendedName>
        <fullName evidence="4">Ankyrin repeat protein</fullName>
    </recommendedName>
</protein>
<dbReference type="Proteomes" id="UP000554235">
    <property type="component" value="Unassembled WGS sequence"/>
</dbReference>
<feature type="region of interest" description="Disordered" evidence="1">
    <location>
        <begin position="332"/>
        <end position="355"/>
    </location>
</feature>
<evidence type="ECO:0000313" key="2">
    <source>
        <dbReference type="EMBL" id="KAF4462581.1"/>
    </source>
</evidence>
<feature type="compositionally biased region" description="Basic and acidic residues" evidence="1">
    <location>
        <begin position="340"/>
        <end position="355"/>
    </location>
</feature>
<dbReference type="EMBL" id="JAADYS010001513">
    <property type="protein sequence ID" value="KAF4462581.1"/>
    <property type="molecule type" value="Genomic_DNA"/>
</dbReference>
<organism evidence="2 3">
    <name type="scientific">Fusarium albosuccineum</name>
    <dbReference type="NCBI Taxonomy" id="1237068"/>
    <lineage>
        <taxon>Eukaryota</taxon>
        <taxon>Fungi</taxon>
        <taxon>Dikarya</taxon>
        <taxon>Ascomycota</taxon>
        <taxon>Pezizomycotina</taxon>
        <taxon>Sordariomycetes</taxon>
        <taxon>Hypocreomycetidae</taxon>
        <taxon>Hypocreales</taxon>
        <taxon>Nectriaceae</taxon>
        <taxon>Fusarium</taxon>
        <taxon>Fusarium decemcellulare species complex</taxon>
    </lineage>
</organism>
<keyword evidence="3" id="KW-1185">Reference proteome</keyword>
<name>A0A8H4L5P7_9HYPO</name>
<evidence type="ECO:0000313" key="3">
    <source>
        <dbReference type="Proteomes" id="UP000554235"/>
    </source>
</evidence>
<evidence type="ECO:0008006" key="4">
    <source>
        <dbReference type="Google" id="ProtNLM"/>
    </source>
</evidence>
<dbReference type="SUPFAM" id="SSF48403">
    <property type="entry name" value="Ankyrin repeat"/>
    <property type="match status" value="1"/>
</dbReference>
<dbReference type="InterPro" id="IPR036770">
    <property type="entry name" value="Ankyrin_rpt-contain_sf"/>
</dbReference>
<dbReference type="Gene3D" id="1.25.40.20">
    <property type="entry name" value="Ankyrin repeat-containing domain"/>
    <property type="match status" value="1"/>
</dbReference>